<evidence type="ECO:0000313" key="2">
    <source>
        <dbReference type="Proteomes" id="UP000036908"/>
    </source>
</evidence>
<accession>A0A0L8AQ79</accession>
<dbReference type="EMBL" id="JSVA01000001">
    <property type="protein sequence ID" value="KOF04598.1"/>
    <property type="molecule type" value="Genomic_DNA"/>
</dbReference>
<keyword evidence="2" id="KW-1185">Reference proteome</keyword>
<gene>
    <name evidence="1" type="ORF">OB69_00625</name>
</gene>
<evidence type="ECO:0000313" key="1">
    <source>
        <dbReference type="EMBL" id="KOF04598.1"/>
    </source>
</evidence>
<comment type="caution">
    <text evidence="1">The sequence shown here is derived from an EMBL/GenBank/DDBJ whole genome shotgun (WGS) entry which is preliminary data.</text>
</comment>
<organism evidence="1 2">
    <name type="scientific">Roseivirga seohaensis subsp. aquiponti</name>
    <dbReference type="NCBI Taxonomy" id="1566026"/>
    <lineage>
        <taxon>Bacteria</taxon>
        <taxon>Pseudomonadati</taxon>
        <taxon>Bacteroidota</taxon>
        <taxon>Cytophagia</taxon>
        <taxon>Cytophagales</taxon>
        <taxon>Roseivirgaceae</taxon>
        <taxon>Roseivirga</taxon>
    </lineage>
</organism>
<dbReference type="Proteomes" id="UP000036908">
    <property type="component" value="Unassembled WGS sequence"/>
</dbReference>
<dbReference type="AlphaFoldDB" id="A0A0L8AQ79"/>
<protein>
    <submittedName>
        <fullName evidence="1">Uncharacterized protein</fullName>
    </submittedName>
</protein>
<proteinExistence type="predicted"/>
<sequence>MVTLPEMIFLKLWLNNSNENDSLSLFYSPRYFIHRQLDKLIRLGKQKQKSEKLPLKTLFKK</sequence>
<name>A0A0L8AQ79_9BACT</name>
<reference evidence="2" key="1">
    <citation type="submission" date="2014-11" db="EMBL/GenBank/DDBJ databases">
        <title>Genome sequencing of Roseivirga sp. D-25.</title>
        <authorList>
            <person name="Selvaratnam C."/>
            <person name="Thevarajoo S."/>
            <person name="Goh K.M."/>
            <person name="Eee R."/>
            <person name="Chan K.-G."/>
            <person name="Chong C.S."/>
        </authorList>
    </citation>
    <scope>NUCLEOTIDE SEQUENCE [LARGE SCALE GENOMIC DNA]</scope>
    <source>
        <strain evidence="2">D-25</strain>
    </source>
</reference>